<sequence>MIYIMTTDVNKPQPQPPSLPTLLVAGSIRNASSVIEESLKNTVPVKYILDWFNSRLTLRGIANRVLIIKAETASGKSTALPAEIYREFIHEKAIGNVVCTQPRVVTTIGNVKEIATIADYASFIHLGDTIGWSCRESRLIPKSKTGYLLSTTIGTLSAYMSAMTDEDFMEKFRFIMLDEVHQRDLETDMTMYQLKNLLYRNADNPRCPFIVLMSATFVPYMFLDYFGIQSKTMSKKEENVSSEAILTIEDNYVWVGGRTFPQEQFWGWNGERPFDSYVMGARFAIERIIRDNPRDDILHGDILVFLTGGGDSGSVAEEVAKININLVARGLSRSQLSSSAVLRSHAPPPSMIRYIRVLRSTLLS</sequence>
<evidence type="ECO:0000256" key="1">
    <source>
        <dbReference type="ARBA" id="ARBA00022741"/>
    </source>
</evidence>
<dbReference type="SUPFAM" id="SSF52540">
    <property type="entry name" value="P-loop containing nucleoside triphosphate hydrolases"/>
    <property type="match status" value="1"/>
</dbReference>
<evidence type="ECO:0000313" key="6">
    <source>
        <dbReference type="EMBL" id="CAK9252925.1"/>
    </source>
</evidence>
<accession>A0ABP0VHI5</accession>
<keyword evidence="1" id="KW-0547">Nucleotide-binding</keyword>
<organism evidence="6 7">
    <name type="scientific">Sphagnum jensenii</name>
    <dbReference type="NCBI Taxonomy" id="128206"/>
    <lineage>
        <taxon>Eukaryota</taxon>
        <taxon>Viridiplantae</taxon>
        <taxon>Streptophyta</taxon>
        <taxon>Embryophyta</taxon>
        <taxon>Bryophyta</taxon>
        <taxon>Sphagnophytina</taxon>
        <taxon>Sphagnopsida</taxon>
        <taxon>Sphagnales</taxon>
        <taxon>Sphagnaceae</taxon>
        <taxon>Sphagnum</taxon>
    </lineage>
</organism>
<dbReference type="PANTHER" id="PTHR18934:SF99">
    <property type="entry name" value="ATP-DEPENDENT RNA HELICASE DHX37-RELATED"/>
    <property type="match status" value="1"/>
</dbReference>
<dbReference type="InterPro" id="IPR014001">
    <property type="entry name" value="Helicase_ATP-bd"/>
</dbReference>
<dbReference type="InterPro" id="IPR027417">
    <property type="entry name" value="P-loop_NTPase"/>
</dbReference>
<evidence type="ECO:0000256" key="3">
    <source>
        <dbReference type="ARBA" id="ARBA00022806"/>
    </source>
</evidence>
<dbReference type="PROSITE" id="PS51192">
    <property type="entry name" value="HELICASE_ATP_BIND_1"/>
    <property type="match status" value="1"/>
</dbReference>
<evidence type="ECO:0000313" key="7">
    <source>
        <dbReference type="Proteomes" id="UP001497444"/>
    </source>
</evidence>
<evidence type="ECO:0000256" key="4">
    <source>
        <dbReference type="ARBA" id="ARBA00022840"/>
    </source>
</evidence>
<proteinExistence type="predicted"/>
<evidence type="ECO:0000256" key="2">
    <source>
        <dbReference type="ARBA" id="ARBA00022801"/>
    </source>
</evidence>
<keyword evidence="4" id="KW-0067">ATP-binding</keyword>
<name>A0ABP0VHI5_9BRYO</name>
<dbReference type="CDD" id="cd17917">
    <property type="entry name" value="DEXHc_RHA-like"/>
    <property type="match status" value="1"/>
</dbReference>
<reference evidence="6" key="1">
    <citation type="submission" date="2024-02" db="EMBL/GenBank/DDBJ databases">
        <authorList>
            <consortium name="ELIXIR-Norway"/>
            <consortium name="Elixir Norway"/>
        </authorList>
    </citation>
    <scope>NUCLEOTIDE SEQUENCE</scope>
</reference>
<keyword evidence="7" id="KW-1185">Reference proteome</keyword>
<dbReference type="Gene3D" id="3.40.50.300">
    <property type="entry name" value="P-loop containing nucleotide triphosphate hydrolases"/>
    <property type="match status" value="1"/>
</dbReference>
<dbReference type="InterPro" id="IPR011545">
    <property type="entry name" value="DEAD/DEAH_box_helicase_dom"/>
</dbReference>
<feature type="domain" description="Helicase ATP-binding" evidence="5">
    <location>
        <begin position="57"/>
        <end position="235"/>
    </location>
</feature>
<dbReference type="Pfam" id="PF00270">
    <property type="entry name" value="DEAD"/>
    <property type="match status" value="1"/>
</dbReference>
<dbReference type="Proteomes" id="UP001497444">
    <property type="component" value="Unassembled WGS sequence"/>
</dbReference>
<dbReference type="PANTHER" id="PTHR18934">
    <property type="entry name" value="ATP-DEPENDENT RNA HELICASE"/>
    <property type="match status" value="1"/>
</dbReference>
<comment type="caution">
    <text evidence="6">The sequence shown here is derived from an EMBL/GenBank/DDBJ whole genome shotgun (WGS) entry which is preliminary data.</text>
</comment>
<gene>
    <name evidence="6" type="ORF">CSSPJE1EN1_LOCUS28303</name>
</gene>
<dbReference type="SMART" id="SM00487">
    <property type="entry name" value="DEXDc"/>
    <property type="match status" value="1"/>
</dbReference>
<keyword evidence="2" id="KW-0378">Hydrolase</keyword>
<dbReference type="EMBL" id="CAXAQS010000734">
    <property type="protein sequence ID" value="CAK9252925.1"/>
    <property type="molecule type" value="Genomic_DNA"/>
</dbReference>
<evidence type="ECO:0000259" key="5">
    <source>
        <dbReference type="PROSITE" id="PS51192"/>
    </source>
</evidence>
<keyword evidence="3" id="KW-0347">Helicase</keyword>
<protein>
    <recommendedName>
        <fullName evidence="5">Helicase ATP-binding domain-containing protein</fullName>
    </recommendedName>
</protein>